<dbReference type="PANTHER" id="PTHR48258:SF9">
    <property type="entry name" value="OS01G0348150 PROTEIN"/>
    <property type="match status" value="1"/>
</dbReference>
<evidence type="ECO:0000259" key="1">
    <source>
        <dbReference type="Pfam" id="PF13952"/>
    </source>
</evidence>
<name>A0AAP0D370_9ASTR</name>
<proteinExistence type="predicted"/>
<dbReference type="Pfam" id="PF13952">
    <property type="entry name" value="DUF4216"/>
    <property type="match status" value="1"/>
</dbReference>
<dbReference type="EMBL" id="JBCNJP010007583">
    <property type="protein sequence ID" value="KAK9049251.1"/>
    <property type="molecule type" value="Genomic_DNA"/>
</dbReference>
<dbReference type="PANTHER" id="PTHR48258">
    <property type="entry name" value="DUF4218 DOMAIN-CONTAINING PROTEIN-RELATED"/>
    <property type="match status" value="1"/>
</dbReference>
<sequence>MDRKDWMYQIGRATEIYAKGIESFLEVAKANRLDVGAKYIWCPCMICKNFKRFENIQDIEFHLLKNGFMPRYTCWSKHGESLVDSATSSINLDNDNNDKLNDVNDNLHDANDNINDMFDDLENNSGDNDQENLQHLFDDAEKPLYIGCVNFSKLSAVLKLFNLKAKHGWSDKSFTDLLVLLHDMLPKDNELPISLYQAKKMMCPMGLEVERIHACPNDCMLYRKELKDNHTCVTCGASRYKRKTETDQFDDDVTKNGPPAKLLWYFPIIPRLNRLFSNEKEAKLLRWHSDERIIDGKLRHVADSPQWRNIDNIYPEFGNEIRNIRFGLSSDGINPFGNMSSRHSTWPVLLCIYNLPPWLCMKRKYIMMSLLIQGPKQPGNDIDVYLSPLIDDLKILWGPGVDMYDAYKKECFKLRAMIFCTISDFPAYSNLSGYSTKSKQACPICEDETSYTRLKNSKKTVYMGHRRFLPLDHEYREKKKEFNGETEHRPIRKEFDAYSRVKNLNTVLGKRSRGEKGGIWKKRSIFWDLPYWKDLQVRHCLDVMHIEKNVCDSLLGLLLNIPGKTKDGINARKDMVELGIRKELAPVEIANRIYLPPACYTMSKAEKTKFCECLHGIKVPSNYSANIKRLVSVKECKLLGMKSHDCHVLMTHMIPIAVRGLLPENTRHTITKLCLFFNMIHSKVIDPELLDTWQDEIVETLCELEMYFPPSFFDVMVHLVIHIVQEIKVCGPVFLRYMYPFERFMGFLKGYVRNRNRPEGSIVEGYASEEVIEFCTCYLEGVKSIGVPQSRHSGRLEGVGGVGMKIITPSRDSLQLAHFVVLQHMTILAPYVKEHMNMLRSRYPGKSARWVEIKHNQEFSKWIKTKVTTTCGQSNVDNIVVRLAQGPDFRVTSYQGYDINGYTFYTKDQDEKSTTQNSGVTVIASTTEFDRTNHDIRLRIAKDSYYGVIQEIWELNYTSFTIPVFKCMWVNNRTGVEVDKYGFTLVDLAKDGYASEPFILAKQVTQVFFVNDPSKPRHHIVLQGKRRIIGVDNVTDEEEYDQFDDLPPFSVGIQPVNGETNDIAYLRSDHEEGIYVDKPRQIK</sequence>
<dbReference type="AlphaFoldDB" id="A0AAP0D370"/>
<reference evidence="5 6" key="1">
    <citation type="submission" date="2024-04" db="EMBL/GenBank/DDBJ databases">
        <title>The reference genome of an endangered Asteraceae, Deinandra increscens subsp. villosa, native to the Central Coast of California.</title>
        <authorList>
            <person name="Guilliams M."/>
            <person name="Hasenstab-Lehman K."/>
            <person name="Meyer R."/>
            <person name="Mcevoy S."/>
        </authorList>
    </citation>
    <scope>NUCLEOTIDE SEQUENCE [LARGE SCALE GENOMIC DNA]</scope>
    <source>
        <tissue evidence="5">Leaf</tissue>
    </source>
</reference>
<feature type="domain" description="DUF4216" evidence="1">
    <location>
        <begin position="953"/>
        <end position="1016"/>
    </location>
</feature>
<comment type="caution">
    <text evidence="5">The sequence shown here is derived from an EMBL/GenBank/DDBJ whole genome shotgun (WGS) entry which is preliminary data.</text>
</comment>
<evidence type="ECO:0000259" key="2">
    <source>
        <dbReference type="Pfam" id="PF13960"/>
    </source>
</evidence>
<feature type="domain" description="DUF4218" evidence="2">
    <location>
        <begin position="680"/>
        <end position="784"/>
    </location>
</feature>
<dbReference type="Pfam" id="PF02992">
    <property type="entry name" value="Transposase_21"/>
    <property type="match status" value="1"/>
</dbReference>
<evidence type="ECO:0000313" key="4">
    <source>
        <dbReference type="EMBL" id="KAK9049251.1"/>
    </source>
</evidence>
<dbReference type="EMBL" id="JBCNJP010000014">
    <property type="protein sequence ID" value="KAK9067826.1"/>
    <property type="molecule type" value="Genomic_DNA"/>
</dbReference>
<accession>A0AAP0D370</accession>
<dbReference type="InterPro" id="IPR025312">
    <property type="entry name" value="DUF4216"/>
</dbReference>
<gene>
    <name evidence="5" type="ORF">SSX86_011937</name>
    <name evidence="4" type="ORF">SSX86_031781</name>
</gene>
<evidence type="ECO:0000313" key="5">
    <source>
        <dbReference type="EMBL" id="KAK9067826.1"/>
    </source>
</evidence>
<dbReference type="InterPro" id="IPR004242">
    <property type="entry name" value="Transposase_21"/>
</dbReference>
<feature type="domain" description="Transposase-associated" evidence="3">
    <location>
        <begin position="4"/>
        <end position="80"/>
    </location>
</feature>
<organism evidence="5 6">
    <name type="scientific">Deinandra increscens subsp. villosa</name>
    <dbReference type="NCBI Taxonomy" id="3103831"/>
    <lineage>
        <taxon>Eukaryota</taxon>
        <taxon>Viridiplantae</taxon>
        <taxon>Streptophyta</taxon>
        <taxon>Embryophyta</taxon>
        <taxon>Tracheophyta</taxon>
        <taxon>Spermatophyta</taxon>
        <taxon>Magnoliopsida</taxon>
        <taxon>eudicotyledons</taxon>
        <taxon>Gunneridae</taxon>
        <taxon>Pentapetalae</taxon>
        <taxon>asterids</taxon>
        <taxon>campanulids</taxon>
        <taxon>Asterales</taxon>
        <taxon>Asteraceae</taxon>
        <taxon>Asteroideae</taxon>
        <taxon>Heliantheae alliance</taxon>
        <taxon>Madieae</taxon>
        <taxon>Madiinae</taxon>
        <taxon>Deinandra</taxon>
    </lineage>
</organism>
<evidence type="ECO:0000313" key="6">
    <source>
        <dbReference type="Proteomes" id="UP001408789"/>
    </source>
</evidence>
<evidence type="ECO:0000259" key="3">
    <source>
        <dbReference type="Pfam" id="PF13963"/>
    </source>
</evidence>
<dbReference type="InterPro" id="IPR025452">
    <property type="entry name" value="DUF4218"/>
</dbReference>
<evidence type="ECO:0008006" key="7">
    <source>
        <dbReference type="Google" id="ProtNLM"/>
    </source>
</evidence>
<protein>
    <recommendedName>
        <fullName evidence="7">Transposase</fullName>
    </recommendedName>
</protein>
<dbReference type="Pfam" id="PF13963">
    <property type="entry name" value="Transpos_assoc"/>
    <property type="match status" value="1"/>
</dbReference>
<dbReference type="Proteomes" id="UP001408789">
    <property type="component" value="Unassembled WGS sequence"/>
</dbReference>
<dbReference type="Pfam" id="PF13960">
    <property type="entry name" value="DUF4218"/>
    <property type="match status" value="1"/>
</dbReference>
<keyword evidence="6" id="KW-1185">Reference proteome</keyword>
<dbReference type="InterPro" id="IPR029480">
    <property type="entry name" value="Transpos_assoc"/>
</dbReference>